<evidence type="ECO:0000313" key="3">
    <source>
        <dbReference type="EMBL" id="KAL0481459.1"/>
    </source>
</evidence>
<accession>A0AAW2YWP3</accession>
<dbReference type="PANTHER" id="PTHR45808">
    <property type="entry name" value="RHO GTPASE-ACTIVATING PROTEIN 68F"/>
    <property type="match status" value="1"/>
</dbReference>
<comment type="caution">
    <text evidence="3">The sequence shown here is derived from an EMBL/GenBank/DDBJ whole genome shotgun (WGS) entry which is preliminary data.</text>
</comment>
<dbReference type="EMBL" id="JAOPGA020000768">
    <property type="protein sequence ID" value="KAL0481459.1"/>
    <property type="molecule type" value="Genomic_DNA"/>
</dbReference>
<gene>
    <name evidence="3" type="ORF">AKO1_011221</name>
</gene>
<dbReference type="GO" id="GO:0005737">
    <property type="term" value="C:cytoplasm"/>
    <property type="evidence" value="ECO:0007669"/>
    <property type="project" value="TreeGrafter"/>
</dbReference>
<dbReference type="GO" id="GO:0007264">
    <property type="term" value="P:small GTPase-mediated signal transduction"/>
    <property type="evidence" value="ECO:0007669"/>
    <property type="project" value="TreeGrafter"/>
</dbReference>
<dbReference type="InterPro" id="IPR027267">
    <property type="entry name" value="AH/BAR_dom_sf"/>
</dbReference>
<dbReference type="Pfam" id="PF00620">
    <property type="entry name" value="RhoGAP"/>
    <property type="match status" value="1"/>
</dbReference>
<evidence type="ECO:0000259" key="2">
    <source>
        <dbReference type="PROSITE" id="PS50238"/>
    </source>
</evidence>
<dbReference type="InterPro" id="IPR000198">
    <property type="entry name" value="RhoGAP_dom"/>
</dbReference>
<feature type="region of interest" description="Disordered" evidence="1">
    <location>
        <begin position="1"/>
        <end position="63"/>
    </location>
</feature>
<dbReference type="Proteomes" id="UP001431209">
    <property type="component" value="Unassembled WGS sequence"/>
</dbReference>
<dbReference type="PANTHER" id="PTHR45808:SF2">
    <property type="entry name" value="RHO GTPASE-ACTIVATING PROTEIN 68F"/>
    <property type="match status" value="1"/>
</dbReference>
<organism evidence="3 4">
    <name type="scientific">Acrasis kona</name>
    <dbReference type="NCBI Taxonomy" id="1008807"/>
    <lineage>
        <taxon>Eukaryota</taxon>
        <taxon>Discoba</taxon>
        <taxon>Heterolobosea</taxon>
        <taxon>Tetramitia</taxon>
        <taxon>Eutetramitia</taxon>
        <taxon>Acrasidae</taxon>
        <taxon>Acrasis</taxon>
    </lineage>
</organism>
<protein>
    <submittedName>
        <fullName evidence="3">Rho GTPase-activating protein gacJJ</fullName>
    </submittedName>
</protein>
<proteinExistence type="predicted"/>
<dbReference type="PROSITE" id="PS50238">
    <property type="entry name" value="RHOGAP"/>
    <property type="match status" value="1"/>
</dbReference>
<feature type="compositionally biased region" description="Pro residues" evidence="1">
    <location>
        <begin position="593"/>
        <end position="607"/>
    </location>
</feature>
<dbReference type="AlphaFoldDB" id="A0AAW2YWP3"/>
<name>A0AAW2YWP3_9EUKA</name>
<feature type="region of interest" description="Disordered" evidence="1">
    <location>
        <begin position="564"/>
        <end position="639"/>
    </location>
</feature>
<dbReference type="CDD" id="cd00159">
    <property type="entry name" value="RhoGAP"/>
    <property type="match status" value="1"/>
</dbReference>
<evidence type="ECO:0000256" key="1">
    <source>
        <dbReference type="SAM" id="MobiDB-lite"/>
    </source>
</evidence>
<dbReference type="SMART" id="SM00324">
    <property type="entry name" value="RhoGAP"/>
    <property type="match status" value="1"/>
</dbReference>
<evidence type="ECO:0000313" key="4">
    <source>
        <dbReference type="Proteomes" id="UP001431209"/>
    </source>
</evidence>
<dbReference type="CDD" id="cd07307">
    <property type="entry name" value="BAR"/>
    <property type="match status" value="1"/>
</dbReference>
<dbReference type="SUPFAM" id="SSF48350">
    <property type="entry name" value="GTPase activation domain, GAP"/>
    <property type="match status" value="1"/>
</dbReference>
<dbReference type="SUPFAM" id="SSF103657">
    <property type="entry name" value="BAR/IMD domain-like"/>
    <property type="match status" value="1"/>
</dbReference>
<reference evidence="3 4" key="1">
    <citation type="submission" date="2024-03" db="EMBL/GenBank/DDBJ databases">
        <title>The Acrasis kona genome and developmental transcriptomes reveal deep origins of eukaryotic multicellular pathways.</title>
        <authorList>
            <person name="Sheikh S."/>
            <person name="Fu C.-J."/>
            <person name="Brown M.W."/>
            <person name="Baldauf S.L."/>
        </authorList>
    </citation>
    <scope>NUCLEOTIDE SEQUENCE [LARGE SCALE GENOMIC DNA]</scope>
    <source>
        <strain evidence="3 4">ATCC MYA-3509</strain>
    </source>
</reference>
<keyword evidence="4" id="KW-1185">Reference proteome</keyword>
<feature type="compositionally biased region" description="Polar residues" evidence="1">
    <location>
        <begin position="627"/>
        <end position="639"/>
    </location>
</feature>
<dbReference type="GO" id="GO:0005096">
    <property type="term" value="F:GTPase activator activity"/>
    <property type="evidence" value="ECO:0007669"/>
    <property type="project" value="TreeGrafter"/>
</dbReference>
<dbReference type="Gene3D" id="1.10.555.10">
    <property type="entry name" value="Rho GTPase activation protein"/>
    <property type="match status" value="1"/>
</dbReference>
<feature type="compositionally biased region" description="Polar residues" evidence="1">
    <location>
        <begin position="36"/>
        <end position="57"/>
    </location>
</feature>
<sequence length="725" mass="81488">MFGKKKHEQIVDDYNNDDDFEHDEPKQYGGGFKGSSLKSNFSAAPATSNKSSPTESAEQQKKKPNAVGHLFKKHIMLGKQAVLQGLGRVDEVVYPDDFLYHNVIVKDAFHHYRDVNATGKKCVKSSVSLSHEENILGDYLVGFAKQLSHNDKEFVDVKLIRESGMALITLASLRDQLHDAYASEFLHTMQTGIDEYDTCREVKHLYREAKLAENIESKKYENMKHTNDLVKLKKQEKDLEDKKVATDELHQCILGEMDFQEKFRDKEYAESVRKMMKAYRAYFAAGLAKINQLESLIDQSENLPELERTYTLPVKDNTKPNMPVTPQKKIVKVFGTPLQDTMALYPNHTIPPICSDLLSILGPKVQETEGIFRLAGDTTAMTRLRKKYELGRGNQDLVNTMINNKEIDIHGVAGLLKSYIRELPEPLTGYKNYDALLELGGLPEAEGIRIAKNIVSQLPPYNAALMDQLLQLLNQTVTHSDVNKMGHMNIAIVFALNCIRSTDPNPMKMAIDSGKINKAFELLLRWYPQHLSNIFHEVGRRIELSPVPLPVEREPQMSAFVEKSYAPPPKRFGTAGPVSSPPVSNQPSSSVRPLPPPPSFGSQPPPVVATNPNTSYMNNGPPLPSASGRSRTTTVRNGTPHSALGAVLQQQSLLNQQQSLLSQQNLQQNHQNNRQDQYNTNPQQKMANRMSSNLANNPLFKKNQQQISYDDPFGDFEDAPLNPYK</sequence>
<feature type="domain" description="Rho-GAP" evidence="2">
    <location>
        <begin position="336"/>
        <end position="531"/>
    </location>
</feature>
<dbReference type="InterPro" id="IPR008936">
    <property type="entry name" value="Rho_GTPase_activation_prot"/>
</dbReference>
<feature type="compositionally biased region" description="Low complexity" evidence="1">
    <location>
        <begin position="577"/>
        <end position="592"/>
    </location>
</feature>